<accession>A0A6M6E696</accession>
<keyword evidence="2" id="KW-0472">Membrane</keyword>
<gene>
    <name evidence="3" type="ORF">FDZ14_28445</name>
</gene>
<feature type="transmembrane region" description="Helical" evidence="2">
    <location>
        <begin position="166"/>
        <end position="186"/>
    </location>
</feature>
<reference evidence="3 4" key="1">
    <citation type="submission" date="2019-10" db="EMBL/GenBank/DDBJ databases">
        <title>Complete genome sequences for adaption low water activity.</title>
        <authorList>
            <person name="Zhao L."/>
            <person name="Zhong J."/>
        </authorList>
    </citation>
    <scope>NUCLEOTIDE SEQUENCE [LARGE SCALE GENOMIC DNA]</scope>
    <source>
        <strain evidence="3 4">FDU301</strain>
        <plasmid evidence="4">pfdu301a</plasmid>
    </source>
</reference>
<keyword evidence="2" id="KW-1133">Transmembrane helix</keyword>
<feature type="transmembrane region" description="Helical" evidence="2">
    <location>
        <begin position="128"/>
        <end position="146"/>
    </location>
</feature>
<name>A0A6M6E696_PRIMG</name>
<organism evidence="3 4">
    <name type="scientific">Priestia megaterium</name>
    <name type="common">Bacillus megaterium</name>
    <dbReference type="NCBI Taxonomy" id="1404"/>
    <lineage>
        <taxon>Bacteria</taxon>
        <taxon>Bacillati</taxon>
        <taxon>Bacillota</taxon>
        <taxon>Bacilli</taxon>
        <taxon>Bacillales</taxon>
        <taxon>Bacillaceae</taxon>
        <taxon>Priestia</taxon>
    </lineage>
</organism>
<feature type="region of interest" description="Disordered" evidence="1">
    <location>
        <begin position="1"/>
        <end position="115"/>
    </location>
</feature>
<feature type="compositionally biased region" description="Basic residues" evidence="1">
    <location>
        <begin position="104"/>
        <end position="115"/>
    </location>
</feature>
<protein>
    <submittedName>
        <fullName evidence="3">Uncharacterized protein</fullName>
    </submittedName>
</protein>
<dbReference type="RefSeq" id="WP_171778021.1">
    <property type="nucleotide sequence ID" value="NZ_CP045273.1"/>
</dbReference>
<evidence type="ECO:0000256" key="1">
    <source>
        <dbReference type="SAM" id="MobiDB-lite"/>
    </source>
</evidence>
<dbReference type="EMBL" id="CP045273">
    <property type="protein sequence ID" value="QJX80037.1"/>
    <property type="molecule type" value="Genomic_DNA"/>
</dbReference>
<sequence>MATAKKTITKNKSLSETEKKLEAARKRNKARRATIKINSEKNTDKKNVSNKSSRDSKTKTTRTAKTTKTTKTTKTVKPSSKSVTKKSSSTPKKKVSNSATSSSKKPKKTRESRKKHPVLVHIMDMPRWARFIVYTIVLVIVLYGYYLHSKEQLVSASVDFLNRNIFIIAPLTFVLLYSLTLFYLGYRAGKNR</sequence>
<geneLocation type="plasmid" evidence="4">
    <name>pfdu301a</name>
</geneLocation>
<dbReference type="AlphaFoldDB" id="A0A6M6E696"/>
<feature type="compositionally biased region" description="Low complexity" evidence="1">
    <location>
        <begin position="61"/>
        <end position="103"/>
    </location>
</feature>
<keyword evidence="3" id="KW-0614">Plasmid</keyword>
<proteinExistence type="predicted"/>
<feature type="compositionally biased region" description="Basic and acidic residues" evidence="1">
    <location>
        <begin position="38"/>
        <end position="58"/>
    </location>
</feature>
<evidence type="ECO:0000256" key="2">
    <source>
        <dbReference type="SAM" id="Phobius"/>
    </source>
</evidence>
<evidence type="ECO:0000313" key="3">
    <source>
        <dbReference type="EMBL" id="QJX80037.1"/>
    </source>
</evidence>
<dbReference type="Proteomes" id="UP000501076">
    <property type="component" value="Plasmid pFDU301A"/>
</dbReference>
<keyword evidence="2" id="KW-0812">Transmembrane</keyword>
<evidence type="ECO:0000313" key="4">
    <source>
        <dbReference type="Proteomes" id="UP000501076"/>
    </source>
</evidence>
<feature type="compositionally biased region" description="Basic and acidic residues" evidence="1">
    <location>
        <begin position="13"/>
        <end position="25"/>
    </location>
</feature>